<evidence type="ECO:0000256" key="8">
    <source>
        <dbReference type="ARBA" id="ARBA00023204"/>
    </source>
</evidence>
<dbReference type="CDD" id="cd00019">
    <property type="entry name" value="AP2Ec"/>
    <property type="match status" value="1"/>
</dbReference>
<keyword evidence="5 9" id="KW-0227">DNA damage</keyword>
<dbReference type="Gene3D" id="3.20.20.150">
    <property type="entry name" value="Divalent-metal-dependent TIM barrel enzymes"/>
    <property type="match status" value="1"/>
</dbReference>
<dbReference type="SUPFAM" id="SSF51658">
    <property type="entry name" value="Xylose isomerase-like"/>
    <property type="match status" value="1"/>
</dbReference>
<dbReference type="Proteomes" id="UP000185999">
    <property type="component" value="Unassembled WGS sequence"/>
</dbReference>
<comment type="similarity">
    <text evidence="1 9">Belongs to the AP endonuclease 2 family.</text>
</comment>
<feature type="binding site" evidence="9">
    <location>
        <position position="221"/>
    </location>
    <ligand>
        <name>Zn(2+)</name>
        <dbReference type="ChEBI" id="CHEBI:29105"/>
        <label>2</label>
    </ligand>
</feature>
<dbReference type="GO" id="GO:0008833">
    <property type="term" value="F:deoxyribonuclease IV (phage-T4-induced) activity"/>
    <property type="evidence" value="ECO:0007669"/>
    <property type="project" value="UniProtKB-UniRule"/>
</dbReference>
<dbReference type="STRING" id="619304.SAMN05421760_101703"/>
<evidence type="ECO:0000313" key="11">
    <source>
        <dbReference type="EMBL" id="SIS45112.1"/>
    </source>
</evidence>
<keyword evidence="4 9" id="KW-0255">Endonuclease</keyword>
<dbReference type="SMART" id="SM00518">
    <property type="entry name" value="AP2Ec"/>
    <property type="match status" value="1"/>
</dbReference>
<dbReference type="EMBL" id="FTOE01000001">
    <property type="protein sequence ID" value="SIS45112.1"/>
    <property type="molecule type" value="Genomic_DNA"/>
</dbReference>
<dbReference type="FunFam" id="3.20.20.150:FF:000001">
    <property type="entry name" value="Probable endonuclease 4"/>
    <property type="match status" value="1"/>
</dbReference>
<keyword evidence="7 9" id="KW-0862">Zinc</keyword>
<dbReference type="RefSeq" id="WP_054342867.1">
    <property type="nucleotide sequence ID" value="NZ_FTOE01000001.1"/>
</dbReference>
<evidence type="ECO:0000256" key="3">
    <source>
        <dbReference type="ARBA" id="ARBA00022723"/>
    </source>
</evidence>
<dbReference type="HAMAP" id="MF_00152">
    <property type="entry name" value="Nfo"/>
    <property type="match status" value="1"/>
</dbReference>
<dbReference type="GO" id="GO:0008270">
    <property type="term" value="F:zinc ion binding"/>
    <property type="evidence" value="ECO:0007669"/>
    <property type="project" value="UniProtKB-UniRule"/>
</dbReference>
<dbReference type="InterPro" id="IPR001719">
    <property type="entry name" value="AP_endonuc_2"/>
</dbReference>
<evidence type="ECO:0000256" key="6">
    <source>
        <dbReference type="ARBA" id="ARBA00022801"/>
    </source>
</evidence>
<dbReference type="PANTHER" id="PTHR21445">
    <property type="entry name" value="ENDONUCLEASE IV ENDODEOXYRIBONUCLEASE IV"/>
    <property type="match status" value="1"/>
</dbReference>
<comment type="cofactor">
    <cofactor evidence="9">
        <name>Zn(2+)</name>
        <dbReference type="ChEBI" id="CHEBI:29105"/>
    </cofactor>
    <text evidence="9">Binds 3 Zn(2+) ions.</text>
</comment>
<reference evidence="12" key="1">
    <citation type="submission" date="2017-01" db="EMBL/GenBank/DDBJ databases">
        <authorList>
            <person name="Varghese N."/>
            <person name="Submissions S."/>
        </authorList>
    </citation>
    <scope>NUCLEOTIDE SEQUENCE [LARGE SCALE GENOMIC DNA]</scope>
    <source>
        <strain evidence="12">DSM 22306</strain>
    </source>
</reference>
<sequence length="290" mass="32370">MTMLKPYYIGAHVSASGGVENAPLNAEKIGANAFAFFTKNQRRWDAKPLTEKSIGLFKERCTSRGFCRDQILPHDSYLINLGHPETDALEKSRLAFIDEIRRCQQLGLKYLNFHPGSHLRVLSESECLQRIAESINLAHTETDDVIAVIETTAGQGSNLGYNFSQIAQIIDGVTDKQRVGVCIDTCHIFAAGYPLITPEDCETTFNEFSEKVGFSYLCAMHLNDSKAALGARVDRHHSLGHGEMGLEVFKFIMQDDRFRGVPLVLETIDETVWPEEIQLLRGFSQPVSSS</sequence>
<dbReference type="GO" id="GO:0006284">
    <property type="term" value="P:base-excision repair"/>
    <property type="evidence" value="ECO:0007669"/>
    <property type="project" value="TreeGrafter"/>
</dbReference>
<dbReference type="AlphaFoldDB" id="A0A1N7J722"/>
<feature type="binding site" evidence="9">
    <location>
        <position position="266"/>
    </location>
    <ligand>
        <name>Zn(2+)</name>
        <dbReference type="ChEBI" id="CHEBI:29105"/>
        <label>2</label>
    </ligand>
</feature>
<gene>
    <name evidence="9" type="primary">nfo</name>
    <name evidence="11" type="ORF">SAMN05421760_101703</name>
</gene>
<dbReference type="NCBIfam" id="TIGR00587">
    <property type="entry name" value="nfo"/>
    <property type="match status" value="1"/>
</dbReference>
<comment type="catalytic activity">
    <reaction evidence="9">
        <text>Endonucleolytic cleavage to 5'-phosphooligonucleotide end-products.</text>
        <dbReference type="EC" id="3.1.21.2"/>
    </reaction>
</comment>
<dbReference type="PROSITE" id="PS00731">
    <property type="entry name" value="AP_NUCLEASE_F2_3"/>
    <property type="match status" value="1"/>
</dbReference>
<organism evidence="11 12">
    <name type="scientific">Neptunomonas antarctica</name>
    <dbReference type="NCBI Taxonomy" id="619304"/>
    <lineage>
        <taxon>Bacteria</taxon>
        <taxon>Pseudomonadati</taxon>
        <taxon>Pseudomonadota</taxon>
        <taxon>Gammaproteobacteria</taxon>
        <taxon>Oceanospirillales</taxon>
        <taxon>Oceanospirillaceae</taxon>
        <taxon>Neptunomonas</taxon>
    </lineage>
</organism>
<keyword evidence="8 9" id="KW-0234">DNA repair</keyword>
<proteinExistence type="inferred from homology"/>
<dbReference type="InterPro" id="IPR018246">
    <property type="entry name" value="AP_endonuc_F2_Zn_BS"/>
</dbReference>
<feature type="binding site" evidence="9">
    <location>
        <position position="234"/>
    </location>
    <ligand>
        <name>Zn(2+)</name>
        <dbReference type="ChEBI" id="CHEBI:29105"/>
        <label>3</label>
    </ligand>
</feature>
<feature type="binding site" evidence="9">
    <location>
        <position position="184"/>
    </location>
    <ligand>
        <name>Zn(2+)</name>
        <dbReference type="ChEBI" id="CHEBI:29105"/>
        <label>2</label>
    </ligand>
</feature>
<evidence type="ECO:0000256" key="2">
    <source>
        <dbReference type="ARBA" id="ARBA00022722"/>
    </source>
</evidence>
<feature type="binding site" evidence="9">
    <location>
        <position position="114"/>
    </location>
    <ligand>
        <name>Zn(2+)</name>
        <dbReference type="ChEBI" id="CHEBI:29105"/>
        <label>1</label>
    </ligand>
</feature>
<evidence type="ECO:0000256" key="4">
    <source>
        <dbReference type="ARBA" id="ARBA00022759"/>
    </source>
</evidence>
<evidence type="ECO:0000313" key="12">
    <source>
        <dbReference type="Proteomes" id="UP000185999"/>
    </source>
</evidence>
<evidence type="ECO:0000256" key="1">
    <source>
        <dbReference type="ARBA" id="ARBA00005340"/>
    </source>
</evidence>
<dbReference type="GO" id="GO:0003677">
    <property type="term" value="F:DNA binding"/>
    <property type="evidence" value="ECO:0007669"/>
    <property type="project" value="InterPro"/>
</dbReference>
<dbReference type="EC" id="3.1.21.2" evidence="9"/>
<feature type="domain" description="Xylose isomerase-like TIM barrel" evidence="10">
    <location>
        <begin position="26"/>
        <end position="281"/>
    </location>
</feature>
<evidence type="ECO:0000256" key="9">
    <source>
        <dbReference type="HAMAP-Rule" id="MF_00152"/>
    </source>
</evidence>
<evidence type="ECO:0000256" key="7">
    <source>
        <dbReference type="ARBA" id="ARBA00022833"/>
    </source>
</evidence>
<evidence type="ECO:0000259" key="10">
    <source>
        <dbReference type="Pfam" id="PF01261"/>
    </source>
</evidence>
<dbReference type="NCBIfam" id="NF002199">
    <property type="entry name" value="PRK01060.1-4"/>
    <property type="match status" value="1"/>
</dbReference>
<comment type="function">
    <text evidence="9">Endonuclease IV plays a role in DNA repair. It cleaves phosphodiester bonds at apurinic or apyrimidinic (AP) sites, generating a 3'-hydroxyl group and a 5'-terminal sugar phosphate.</text>
</comment>
<dbReference type="PROSITE" id="PS00730">
    <property type="entry name" value="AP_NUCLEASE_F2_2"/>
    <property type="match status" value="1"/>
</dbReference>
<dbReference type="InterPro" id="IPR036237">
    <property type="entry name" value="Xyl_isomerase-like_sf"/>
</dbReference>
<keyword evidence="3 9" id="KW-0479">Metal-binding</keyword>
<accession>A0A1N7J722</accession>
<keyword evidence="2 9" id="KW-0540">Nuclease</keyword>
<dbReference type="PROSITE" id="PS51432">
    <property type="entry name" value="AP_NUCLEASE_F2_4"/>
    <property type="match status" value="1"/>
</dbReference>
<evidence type="ECO:0000256" key="5">
    <source>
        <dbReference type="ARBA" id="ARBA00022763"/>
    </source>
</evidence>
<keyword evidence="12" id="KW-1185">Reference proteome</keyword>
<feature type="binding site" evidence="9">
    <location>
        <position position="187"/>
    </location>
    <ligand>
        <name>Zn(2+)</name>
        <dbReference type="ChEBI" id="CHEBI:29105"/>
        <label>3</label>
    </ligand>
</feature>
<name>A0A1N7J722_9GAMM</name>
<dbReference type="Pfam" id="PF01261">
    <property type="entry name" value="AP_endonuc_2"/>
    <property type="match status" value="1"/>
</dbReference>
<dbReference type="PANTHER" id="PTHR21445:SF0">
    <property type="entry name" value="APURINIC-APYRIMIDINIC ENDONUCLEASE"/>
    <property type="match status" value="1"/>
</dbReference>
<feature type="binding site" evidence="9">
    <location>
        <position position="74"/>
    </location>
    <ligand>
        <name>Zn(2+)</name>
        <dbReference type="ChEBI" id="CHEBI:29105"/>
        <label>1</label>
    </ligand>
</feature>
<dbReference type="OrthoDB" id="9805666at2"/>
<dbReference type="GO" id="GO:0008081">
    <property type="term" value="F:phosphoric diester hydrolase activity"/>
    <property type="evidence" value="ECO:0007669"/>
    <property type="project" value="TreeGrafter"/>
</dbReference>
<dbReference type="PROSITE" id="PS00729">
    <property type="entry name" value="AP_NUCLEASE_F2_1"/>
    <property type="match status" value="1"/>
</dbReference>
<feature type="binding site" evidence="9">
    <location>
        <position position="150"/>
    </location>
    <ligand>
        <name>Zn(2+)</name>
        <dbReference type="ChEBI" id="CHEBI:29105"/>
        <label>2</label>
    </ligand>
</feature>
<feature type="binding site" evidence="9">
    <location>
        <position position="150"/>
    </location>
    <ligand>
        <name>Zn(2+)</name>
        <dbReference type="ChEBI" id="CHEBI:29105"/>
        <label>1</label>
    </ligand>
</feature>
<protein>
    <recommendedName>
        <fullName evidence="9">Probable endonuclease 4</fullName>
        <ecNumber evidence="9">3.1.21.2</ecNumber>
    </recommendedName>
    <alternativeName>
        <fullName evidence="9">Endodeoxyribonuclease IV</fullName>
    </alternativeName>
    <alternativeName>
        <fullName evidence="9">Endonuclease IV</fullName>
    </alternativeName>
</protein>
<dbReference type="GO" id="GO:0003906">
    <property type="term" value="F:DNA-(apurinic or apyrimidinic site) endonuclease activity"/>
    <property type="evidence" value="ECO:0007669"/>
    <property type="project" value="TreeGrafter"/>
</dbReference>
<keyword evidence="6 9" id="KW-0378">Hydrolase</keyword>
<dbReference type="InterPro" id="IPR013022">
    <property type="entry name" value="Xyl_isomerase-like_TIM-brl"/>
</dbReference>
<feature type="binding site" evidence="9">
    <location>
        <position position="236"/>
    </location>
    <ligand>
        <name>Zn(2+)</name>
        <dbReference type="ChEBI" id="CHEBI:29105"/>
        <label>3</label>
    </ligand>
</feature>